<dbReference type="InterPro" id="IPR041033">
    <property type="entry name" value="SpaA_PFL_dom_1"/>
</dbReference>
<accession>A0A5D0CQZ4</accession>
<keyword evidence="2" id="KW-0134">Cell wall</keyword>
<dbReference type="GO" id="GO:0007155">
    <property type="term" value="P:cell adhesion"/>
    <property type="evidence" value="ECO:0007669"/>
    <property type="project" value="InterPro"/>
</dbReference>
<feature type="compositionally biased region" description="Acidic residues" evidence="6">
    <location>
        <begin position="1082"/>
        <end position="1094"/>
    </location>
</feature>
<dbReference type="OrthoDB" id="2056845at2"/>
<feature type="transmembrane region" description="Helical" evidence="7">
    <location>
        <begin position="1128"/>
        <end position="1145"/>
    </location>
</feature>
<dbReference type="Pfam" id="PF17802">
    <property type="entry name" value="SpaA"/>
    <property type="match status" value="1"/>
</dbReference>
<keyword evidence="7" id="KW-0812">Transmembrane</keyword>
<keyword evidence="4 8" id="KW-0732">Signal</keyword>
<gene>
    <name evidence="12" type="ORF">FRY98_16335</name>
</gene>
<feature type="compositionally biased region" description="Low complexity" evidence="6">
    <location>
        <begin position="1012"/>
        <end position="1045"/>
    </location>
</feature>
<dbReference type="SUPFAM" id="SSF49401">
    <property type="entry name" value="Bacterial adhesins"/>
    <property type="match status" value="6"/>
</dbReference>
<keyword evidence="7" id="KW-1133">Transmembrane helix</keyword>
<feature type="signal peptide" evidence="8">
    <location>
        <begin position="1"/>
        <end position="31"/>
    </location>
</feature>
<dbReference type="GO" id="GO:0005518">
    <property type="term" value="F:collagen binding"/>
    <property type="evidence" value="ECO:0007669"/>
    <property type="project" value="InterPro"/>
</dbReference>
<evidence type="ECO:0000259" key="10">
    <source>
        <dbReference type="Pfam" id="PF17802"/>
    </source>
</evidence>
<comment type="subcellular location">
    <subcellularLocation>
        <location evidence="1">Secreted</location>
        <location evidence="1">Cell wall</location>
        <topology evidence="1">Peptidoglycan-anchor</topology>
    </subcellularLocation>
</comment>
<evidence type="ECO:0000256" key="6">
    <source>
        <dbReference type="SAM" id="MobiDB-lite"/>
    </source>
</evidence>
<evidence type="ECO:0000256" key="4">
    <source>
        <dbReference type="ARBA" id="ARBA00022729"/>
    </source>
</evidence>
<dbReference type="Gene3D" id="2.60.40.1280">
    <property type="match status" value="1"/>
</dbReference>
<sequence length="1151" mass="125242">MRRKKKVFGLVVALLLLIQTLYGASVWTANAAADLQEAAIGVQESVTDNVYNPSAPIANTESILTKVVLTDKNGTVIDAVYNPGSSLDIGAAVNLSYEWELPNGHGYKNGDTFTFDLPGQFEIFTDIDAPLVSGQGEVGRFTVDLNGKVVMTFNDYVESHSNITGKLEIRTEFKKEVLKGSTEIIIAIPVKSGVQTIIVNLKPEGGKLTEKQGKAIGKDRIDWTVQVNKSLKNIKHAVITDALPEGLELIADSVEVYQLQVNGDGSVTLGGKVESGKYAVETNGGAKLELAFQDETISKAYEIRFSTKLTGEQSRFENTAVLTGEGMKEAKSTATVTVNRGSFLDKSYRVDQDTGIITWTVKYNFNEKNIPQEKAIVTDEFSTNHTWIADSLKVYRGNSTNAQDLLSGEEYKADPQGTNGFKLQFKKDIDSPYTIVYQTKPVDRTAADGQPVKNKVASGDSSKEVTVPAQKSRALVKGTGEVDFAGKTAKWLITVNGDKMPGGGKYSMSSVVITDTFPYQGLEFVPGSVVVKADGKVVPESHYKVEYKDVRQGFVIEFAKTLDTTYTIEYETKFNIGWLKDRKLDFLNRASMTWVENGEKKGPIERDASFSADDYTKNNGGKDGGYDPVGKEITWNIKMNYNLEPLKDAVVTDVLKQDQKLVPNSVKVYEMKLMGGRNDVKKGDEVPASKYKVTEPSEANGNQLSIHFPGSTSSAYWIEFKTSLQGALIAKEIDNTAELWKGSDKAATWNGKVTVPHGGEYVAKQGSQKGNKIDWSIRINEGQSHISNAKIIDHPSANQILIEDSFHLYATKIEASGEAAKAEELTKGKDYTLTIARLDGDQETFELKFTNPISTAYILEYQSFIVAEDKEAVQNKVALEGDQLKTELRETTEEIIVRTSSGSGSGGGVTGSLEVVKVDRDDKTKPLAGAKFALYDEAGKRAPIVKTTDADGKILFTKLLYDNYILEELAAPEGYKIDQAKWTVTIDSSITSQGNVKNLTVTNSKEEPVKPGEPSNPTNPSNPTDPGTPGNPTSPGNSSVPVTPSHPSNPANPGTPPSGEVDVPDEDIPRGEPTTPQPPAPEDPETPPVDIEEGDIPRGKPEPEPQQPETRKPSPGTLLPKTGEGSRYPYILAGLGLIGLGLWLSRKRVSK</sequence>
<feature type="domain" description="Collagen binding" evidence="9">
    <location>
        <begin position="343"/>
        <end position="447"/>
    </location>
</feature>
<feature type="domain" description="SDR-like Ig" evidence="11">
    <location>
        <begin position="92"/>
        <end position="181"/>
    </location>
</feature>
<dbReference type="EMBL" id="VSDO01000003">
    <property type="protein sequence ID" value="TYA12273.1"/>
    <property type="molecule type" value="Genomic_DNA"/>
</dbReference>
<feature type="domain" description="Collagen binding" evidence="9">
    <location>
        <begin position="762"/>
        <end position="887"/>
    </location>
</feature>
<name>A0A5D0CQZ4_9BACL</name>
<dbReference type="Proteomes" id="UP000325218">
    <property type="component" value="Unassembled WGS sequence"/>
</dbReference>
<evidence type="ECO:0000259" key="9">
    <source>
        <dbReference type="Pfam" id="PF05737"/>
    </source>
</evidence>
<dbReference type="InterPro" id="IPR013783">
    <property type="entry name" value="Ig-like_fold"/>
</dbReference>
<dbReference type="RefSeq" id="WP_148453840.1">
    <property type="nucleotide sequence ID" value="NZ_VSDO01000003.1"/>
</dbReference>
<proteinExistence type="predicted"/>
<evidence type="ECO:0000256" key="1">
    <source>
        <dbReference type="ARBA" id="ARBA00004168"/>
    </source>
</evidence>
<evidence type="ECO:0000313" key="13">
    <source>
        <dbReference type="Proteomes" id="UP000325218"/>
    </source>
</evidence>
<dbReference type="Gene3D" id="2.60.40.740">
    <property type="match status" value="5"/>
</dbReference>
<reference evidence="12 13" key="1">
    <citation type="submission" date="2019-08" db="EMBL/GenBank/DDBJ databases">
        <title>Genome sequencing of Paenibacillus faecis DSM 23593(T).</title>
        <authorList>
            <person name="Kook J.-K."/>
            <person name="Park S.-N."/>
            <person name="Lim Y.K."/>
        </authorList>
    </citation>
    <scope>NUCLEOTIDE SEQUENCE [LARGE SCALE GENOMIC DNA]</scope>
    <source>
        <strain evidence="12 13">DSM 23593</strain>
    </source>
</reference>
<dbReference type="Gene3D" id="2.60.40.10">
    <property type="entry name" value="Immunoglobulins"/>
    <property type="match status" value="1"/>
</dbReference>
<dbReference type="InterPro" id="IPR041171">
    <property type="entry name" value="SDR_Ig"/>
</dbReference>
<organism evidence="12 13">
    <name type="scientific">Paenibacillus faecis</name>
    <dbReference type="NCBI Taxonomy" id="862114"/>
    <lineage>
        <taxon>Bacteria</taxon>
        <taxon>Bacillati</taxon>
        <taxon>Bacillota</taxon>
        <taxon>Bacilli</taxon>
        <taxon>Bacillales</taxon>
        <taxon>Paenibacillaceae</taxon>
        <taxon>Paenibacillus</taxon>
    </lineage>
</organism>
<feature type="region of interest" description="Disordered" evidence="6">
    <location>
        <begin position="997"/>
        <end position="1127"/>
    </location>
</feature>
<dbReference type="Pfam" id="PF05737">
    <property type="entry name" value="Collagen_bind"/>
    <property type="match status" value="4"/>
</dbReference>
<protein>
    <submittedName>
        <fullName evidence="12">LPXTG cell wall anchor domain-containing protein</fullName>
    </submittedName>
</protein>
<dbReference type="SUPFAM" id="SSF49478">
    <property type="entry name" value="Cna protein B-type domain"/>
    <property type="match status" value="1"/>
</dbReference>
<feature type="domain" description="SpaA-like prealbumin fold" evidence="10">
    <location>
        <begin position="911"/>
        <end position="993"/>
    </location>
</feature>
<dbReference type="Pfam" id="PF17961">
    <property type="entry name" value="Big_8"/>
    <property type="match status" value="1"/>
</dbReference>
<keyword evidence="3" id="KW-0964">Secreted</keyword>
<feature type="domain" description="Collagen binding" evidence="9">
    <location>
        <begin position="210"/>
        <end position="330"/>
    </location>
</feature>
<evidence type="ECO:0000256" key="7">
    <source>
        <dbReference type="SAM" id="Phobius"/>
    </source>
</evidence>
<feature type="chain" id="PRO_5022789348" evidence="8">
    <location>
        <begin position="32"/>
        <end position="1151"/>
    </location>
</feature>
<keyword evidence="13" id="KW-1185">Reference proteome</keyword>
<dbReference type="InterPro" id="IPR008456">
    <property type="entry name" value="Collagen-bd_dom"/>
</dbReference>
<evidence type="ECO:0000256" key="8">
    <source>
        <dbReference type="SAM" id="SignalP"/>
    </source>
</evidence>
<evidence type="ECO:0000256" key="3">
    <source>
        <dbReference type="ARBA" id="ARBA00022525"/>
    </source>
</evidence>
<evidence type="ECO:0000259" key="11">
    <source>
        <dbReference type="Pfam" id="PF17961"/>
    </source>
</evidence>
<evidence type="ECO:0000313" key="12">
    <source>
        <dbReference type="EMBL" id="TYA12273.1"/>
    </source>
</evidence>
<dbReference type="InterPro" id="IPR008966">
    <property type="entry name" value="Adhesion_dom_sf"/>
</dbReference>
<comment type="caution">
    <text evidence="12">The sequence shown here is derived from an EMBL/GenBank/DDBJ whole genome shotgun (WGS) entry which is preliminary data.</text>
</comment>
<feature type="domain" description="Collagen binding" evidence="9">
    <location>
        <begin position="619"/>
        <end position="739"/>
    </location>
</feature>
<dbReference type="InterPro" id="IPR011252">
    <property type="entry name" value="Fibrogen-bd_dom1"/>
</dbReference>
<keyword evidence="5" id="KW-0572">Peptidoglycan-anchor</keyword>
<keyword evidence="7" id="KW-0472">Membrane</keyword>
<evidence type="ECO:0000256" key="2">
    <source>
        <dbReference type="ARBA" id="ARBA00022512"/>
    </source>
</evidence>
<evidence type="ECO:0000256" key="5">
    <source>
        <dbReference type="ARBA" id="ARBA00023088"/>
    </source>
</evidence>
<dbReference type="NCBIfam" id="TIGR01167">
    <property type="entry name" value="LPXTG_anchor"/>
    <property type="match status" value="1"/>
</dbReference>
<dbReference type="AlphaFoldDB" id="A0A5D0CQZ4"/>